<comment type="pathway">
    <text evidence="1 7">Porphyrin-containing compound metabolism; protoheme biosynthesis.</text>
</comment>
<comment type="caution">
    <text evidence="7">Lacks conserved residue(s) required for the propagation of feature annotation.</text>
</comment>
<dbReference type="SUPFAM" id="SSF53800">
    <property type="entry name" value="Chelatase"/>
    <property type="match status" value="1"/>
</dbReference>
<dbReference type="EMBL" id="FWFG01000016">
    <property type="protein sequence ID" value="SLM88521.1"/>
    <property type="molecule type" value="Genomic_DNA"/>
</dbReference>
<dbReference type="RefSeq" id="WP_087102168.1">
    <property type="nucleotide sequence ID" value="NZ_FWFG01000016.1"/>
</dbReference>
<dbReference type="OrthoDB" id="9776380at2"/>
<keyword evidence="10" id="KW-1185">Reference proteome</keyword>
<dbReference type="HAMAP" id="MF_00323">
    <property type="entry name" value="Ferrochelatase"/>
    <property type="match status" value="1"/>
</dbReference>
<feature type="binding site" evidence="7">
    <location>
        <position position="154"/>
    </location>
    <ligand>
        <name>Fe-coproporphyrin III</name>
        <dbReference type="ChEBI" id="CHEBI:68438"/>
    </ligand>
</feature>
<comment type="subcellular location">
    <subcellularLocation>
        <location evidence="7">Cytoplasm</location>
    </subcellularLocation>
</comment>
<dbReference type="CDD" id="cd03411">
    <property type="entry name" value="Ferrochelatase_N"/>
    <property type="match status" value="1"/>
</dbReference>
<organism evidence="9 10">
    <name type="scientific">Brachybacterium nesterenkovii</name>
    <dbReference type="NCBI Taxonomy" id="47847"/>
    <lineage>
        <taxon>Bacteria</taxon>
        <taxon>Bacillati</taxon>
        <taxon>Actinomycetota</taxon>
        <taxon>Actinomycetes</taxon>
        <taxon>Micrococcales</taxon>
        <taxon>Dermabacteraceae</taxon>
        <taxon>Brachybacterium</taxon>
    </lineage>
</organism>
<protein>
    <recommendedName>
        <fullName evidence="7">Coproporphyrin III ferrochelatase</fullName>
        <ecNumber evidence="7">4.99.1.9</ecNumber>
    </recommendedName>
</protein>
<dbReference type="EC" id="4.99.1.9" evidence="7"/>
<feature type="binding site" evidence="7">
    <location>
        <position position="321"/>
    </location>
    <ligand>
        <name>Fe(2+)</name>
        <dbReference type="ChEBI" id="CHEBI:29033"/>
    </ligand>
</feature>
<evidence type="ECO:0000313" key="9">
    <source>
        <dbReference type="EMBL" id="SLM88521.1"/>
    </source>
</evidence>
<keyword evidence="4 7" id="KW-0456">Lyase</keyword>
<dbReference type="NCBIfam" id="NF000689">
    <property type="entry name" value="PRK00035.2-1"/>
    <property type="match status" value="1"/>
</dbReference>
<keyword evidence="3 7" id="KW-0350">Heme biosynthesis</keyword>
<evidence type="ECO:0000256" key="5">
    <source>
        <dbReference type="ARBA" id="ARBA00023244"/>
    </source>
</evidence>
<evidence type="ECO:0000256" key="6">
    <source>
        <dbReference type="ARBA" id="ARBA00024536"/>
    </source>
</evidence>
<evidence type="ECO:0000256" key="7">
    <source>
        <dbReference type="HAMAP-Rule" id="MF_00323"/>
    </source>
</evidence>
<keyword evidence="7" id="KW-0479">Metal-binding</keyword>
<comment type="catalytic activity">
    <reaction evidence="6">
        <text>Fe-coproporphyrin III + 2 H(+) = coproporphyrin III + Fe(2+)</text>
        <dbReference type="Rhea" id="RHEA:49572"/>
        <dbReference type="ChEBI" id="CHEBI:15378"/>
        <dbReference type="ChEBI" id="CHEBI:29033"/>
        <dbReference type="ChEBI" id="CHEBI:68438"/>
        <dbReference type="ChEBI" id="CHEBI:131725"/>
        <dbReference type="EC" id="4.99.1.9"/>
    </reaction>
    <physiologicalReaction direction="right-to-left" evidence="6">
        <dbReference type="Rhea" id="RHEA:49574"/>
    </physiologicalReaction>
</comment>
<sequence>MATALPERPAPEALIAPLVPGTEDDTHRRRALPREIDAIVFASFGGPEGQDDVLPFLRNVTRGRGIPDERLEEVAGHYRALGGKSPINDQNRAMIAALETALTARGIDLPVYWGNRNWEPYIEDTIRAVHRDGHRHALGIVTSAYSSYSSCRQYREDFGKALVSAGLLGKLTVDKIRVYFDHPGFLDPVVDSVRSCLAELAAEGHDSARTRVLFSTHSIPTAMSLASGPEETRGSEGEGGWYVAQHLAACRYVMEQLGAPADGNAPGALPAWELVYQSRSGAPHIPWLEPDVNDVIERVKTDDQADAVVVVPIGFVTDHVEVVWDLDTEAKETAAEQGLAFRRAATSGADPRFIEALVDLIEERLREGVEVREVTDFGGTPDVCGASCCLNGSPRARIAPTTSAIDSGEDLVAAEASAQRSSDQKEPA</sequence>
<keyword evidence="2 7" id="KW-0408">Iron</keyword>
<evidence type="ECO:0000256" key="3">
    <source>
        <dbReference type="ARBA" id="ARBA00023133"/>
    </source>
</evidence>
<dbReference type="AlphaFoldDB" id="A0A1X6WTQ2"/>
<dbReference type="NCBIfam" id="TIGR00109">
    <property type="entry name" value="hemH"/>
    <property type="match status" value="1"/>
</dbReference>
<evidence type="ECO:0000256" key="1">
    <source>
        <dbReference type="ARBA" id="ARBA00004744"/>
    </source>
</evidence>
<dbReference type="GO" id="GO:0046872">
    <property type="term" value="F:metal ion binding"/>
    <property type="evidence" value="ECO:0007669"/>
    <property type="project" value="UniProtKB-KW"/>
</dbReference>
<name>A0A1X6WTQ2_9MICO</name>
<feature type="binding site" evidence="7">
    <location>
        <position position="217"/>
    </location>
    <ligand>
        <name>Fe(2+)</name>
        <dbReference type="ChEBI" id="CHEBI:29033"/>
    </ligand>
</feature>
<dbReference type="InterPro" id="IPR001015">
    <property type="entry name" value="Ferrochelatase"/>
</dbReference>
<dbReference type="Pfam" id="PF00762">
    <property type="entry name" value="Ferrochelatase"/>
    <property type="match status" value="1"/>
</dbReference>
<evidence type="ECO:0000256" key="2">
    <source>
        <dbReference type="ARBA" id="ARBA00023004"/>
    </source>
</evidence>
<evidence type="ECO:0000256" key="8">
    <source>
        <dbReference type="RuleBase" id="RU004185"/>
    </source>
</evidence>
<dbReference type="PANTHER" id="PTHR11108">
    <property type="entry name" value="FERROCHELATASE"/>
    <property type="match status" value="1"/>
</dbReference>
<comment type="function">
    <text evidence="7">Involved in coproporphyrin-dependent heme b biosynthesis. Catalyzes the insertion of ferrous iron into coproporphyrin III to form Fe-coproporphyrin III.</text>
</comment>
<evidence type="ECO:0000313" key="10">
    <source>
        <dbReference type="Proteomes" id="UP000195981"/>
    </source>
</evidence>
<keyword evidence="5 7" id="KW-0627">Porphyrin biosynthesis</keyword>
<dbReference type="Proteomes" id="UP000195981">
    <property type="component" value="Unassembled WGS sequence"/>
</dbReference>
<dbReference type="UniPathway" id="UPA00252"/>
<dbReference type="InterPro" id="IPR033659">
    <property type="entry name" value="Ferrochelatase_N"/>
</dbReference>
<dbReference type="GO" id="GO:0005737">
    <property type="term" value="C:cytoplasm"/>
    <property type="evidence" value="ECO:0007669"/>
    <property type="project" value="UniProtKB-SubCell"/>
</dbReference>
<dbReference type="Gene3D" id="3.40.50.1400">
    <property type="match status" value="2"/>
</dbReference>
<dbReference type="GO" id="GO:0004325">
    <property type="term" value="F:ferrochelatase activity"/>
    <property type="evidence" value="ECO:0007669"/>
    <property type="project" value="UniProtKB-UniRule"/>
</dbReference>
<dbReference type="PANTHER" id="PTHR11108:SF1">
    <property type="entry name" value="FERROCHELATASE, MITOCHONDRIAL"/>
    <property type="match status" value="1"/>
</dbReference>
<accession>A0A1X6WTQ2</accession>
<dbReference type="GO" id="GO:0006783">
    <property type="term" value="P:heme biosynthetic process"/>
    <property type="evidence" value="ECO:0007669"/>
    <property type="project" value="UniProtKB-UniRule"/>
</dbReference>
<dbReference type="InterPro" id="IPR033644">
    <property type="entry name" value="Ferrochelatase_C"/>
</dbReference>
<comment type="similarity">
    <text evidence="7 8">Belongs to the ferrochelatase family.</text>
</comment>
<gene>
    <name evidence="7" type="primary">cpfC</name>
    <name evidence="9" type="ORF">FM110_01960</name>
</gene>
<evidence type="ECO:0000256" key="4">
    <source>
        <dbReference type="ARBA" id="ARBA00023239"/>
    </source>
</evidence>
<reference evidence="9 10" key="1">
    <citation type="submission" date="2017-02" db="EMBL/GenBank/DDBJ databases">
        <authorList>
            <person name="Peterson S.W."/>
        </authorList>
    </citation>
    <scope>NUCLEOTIDE SEQUENCE [LARGE SCALE GENOMIC DNA]</scope>
    <source>
        <strain evidence="9 10">CIP104813</strain>
    </source>
</reference>
<dbReference type="CDD" id="cd00419">
    <property type="entry name" value="Ferrochelatase_C"/>
    <property type="match status" value="1"/>
</dbReference>
<keyword evidence="7" id="KW-0963">Cytoplasm</keyword>
<proteinExistence type="inferred from homology"/>
<feature type="binding site" evidence="7">
    <location>
        <position position="85"/>
    </location>
    <ligand>
        <name>Fe-coproporphyrin III</name>
        <dbReference type="ChEBI" id="CHEBI:68438"/>
    </ligand>
</feature>